<accession>A0ABY3SK03</accession>
<evidence type="ECO:0000256" key="3">
    <source>
        <dbReference type="ARBA" id="ARBA00023163"/>
    </source>
</evidence>
<evidence type="ECO:0000256" key="1">
    <source>
        <dbReference type="ARBA" id="ARBA00023015"/>
    </source>
</evidence>
<dbReference type="InterPro" id="IPR036390">
    <property type="entry name" value="WH_DNA-bd_sf"/>
</dbReference>
<evidence type="ECO:0000313" key="6">
    <source>
        <dbReference type="Proteomes" id="UP001649230"/>
    </source>
</evidence>
<organism evidence="5 6">
    <name type="scientific">Paenibacillus hexagrammi</name>
    <dbReference type="NCBI Taxonomy" id="2908839"/>
    <lineage>
        <taxon>Bacteria</taxon>
        <taxon>Bacillati</taxon>
        <taxon>Bacillota</taxon>
        <taxon>Bacilli</taxon>
        <taxon>Bacillales</taxon>
        <taxon>Paenibacillaceae</taxon>
        <taxon>Paenibacillus</taxon>
    </lineage>
</organism>
<dbReference type="InterPro" id="IPR019888">
    <property type="entry name" value="Tscrpt_reg_AsnC-like"/>
</dbReference>
<keyword evidence="6" id="KW-1185">Reference proteome</keyword>
<name>A0ABY3SK03_9BACL</name>
<dbReference type="Pfam" id="PF01037">
    <property type="entry name" value="AsnC_trans_reg"/>
    <property type="match status" value="1"/>
</dbReference>
<dbReference type="Gene3D" id="1.10.10.10">
    <property type="entry name" value="Winged helix-like DNA-binding domain superfamily/Winged helix DNA-binding domain"/>
    <property type="match status" value="1"/>
</dbReference>
<sequence>MNPATLDETDTRILQILLENSSLTHKEIGHMVHLTGQAVGARVRRLQDLRVIEGYTLRWNPEKIGLTVQAFIAVFMKSSTAHQDFQSYVNAHEQVVETHRVSGEGCYWIRVRVRSSTELNQFLDELLHYGNYRVSISIGQIK</sequence>
<gene>
    <name evidence="5" type="ORF">L0M14_02010</name>
</gene>
<dbReference type="SMART" id="SM00344">
    <property type="entry name" value="HTH_ASNC"/>
    <property type="match status" value="1"/>
</dbReference>
<dbReference type="Gene3D" id="3.30.70.920">
    <property type="match status" value="1"/>
</dbReference>
<dbReference type="RefSeq" id="WP_235120430.1">
    <property type="nucleotide sequence ID" value="NZ_CP090978.1"/>
</dbReference>
<dbReference type="InterPro" id="IPR036388">
    <property type="entry name" value="WH-like_DNA-bd_sf"/>
</dbReference>
<evidence type="ECO:0000259" key="4">
    <source>
        <dbReference type="PROSITE" id="PS50956"/>
    </source>
</evidence>
<dbReference type="InterPro" id="IPR011008">
    <property type="entry name" value="Dimeric_a/b-barrel"/>
</dbReference>
<proteinExistence type="predicted"/>
<dbReference type="PANTHER" id="PTHR30154:SF55">
    <property type="entry name" value="HTH-TYPE TRANSCRIPTIONAL REGULATOR LRPB"/>
    <property type="match status" value="1"/>
</dbReference>
<protein>
    <submittedName>
        <fullName evidence="5">Lrp/AsnC family transcriptional regulator</fullName>
    </submittedName>
</protein>
<dbReference type="PROSITE" id="PS50956">
    <property type="entry name" value="HTH_ASNC_2"/>
    <property type="match status" value="1"/>
</dbReference>
<keyword evidence="3" id="KW-0804">Transcription</keyword>
<dbReference type="InterPro" id="IPR019887">
    <property type="entry name" value="Tscrpt_reg_AsnC/Lrp_C"/>
</dbReference>
<dbReference type="InterPro" id="IPR000485">
    <property type="entry name" value="AsnC-type_HTH_dom"/>
</dbReference>
<keyword evidence="2" id="KW-0238">DNA-binding</keyword>
<evidence type="ECO:0000313" key="5">
    <source>
        <dbReference type="EMBL" id="UJF34039.1"/>
    </source>
</evidence>
<feature type="domain" description="HTH asnC-type" evidence="4">
    <location>
        <begin position="6"/>
        <end position="67"/>
    </location>
</feature>
<dbReference type="SUPFAM" id="SSF54909">
    <property type="entry name" value="Dimeric alpha+beta barrel"/>
    <property type="match status" value="1"/>
</dbReference>
<keyword evidence="1" id="KW-0805">Transcription regulation</keyword>
<reference evidence="5 6" key="1">
    <citation type="journal article" date="2024" name="Int. J. Syst. Evol. Microbiol.">
        <title>Paenibacillus hexagrammi sp. nov., a novel bacterium isolated from the gut content of Hexagrammos agrammus.</title>
        <authorList>
            <person name="Jung H.K."/>
            <person name="Kim D.G."/>
            <person name="Zin H."/>
            <person name="Park J."/>
            <person name="Jung H."/>
            <person name="Kim Y.O."/>
            <person name="Kong H.J."/>
            <person name="Kim J.W."/>
            <person name="Kim Y.S."/>
        </authorList>
    </citation>
    <scope>NUCLEOTIDE SEQUENCE [LARGE SCALE GENOMIC DNA]</scope>
    <source>
        <strain evidence="5 6">YPD9-1</strain>
    </source>
</reference>
<dbReference type="Proteomes" id="UP001649230">
    <property type="component" value="Chromosome"/>
</dbReference>
<dbReference type="PANTHER" id="PTHR30154">
    <property type="entry name" value="LEUCINE-RESPONSIVE REGULATORY PROTEIN"/>
    <property type="match status" value="1"/>
</dbReference>
<dbReference type="EMBL" id="CP090978">
    <property type="protein sequence ID" value="UJF34039.1"/>
    <property type="molecule type" value="Genomic_DNA"/>
</dbReference>
<dbReference type="SUPFAM" id="SSF46785">
    <property type="entry name" value="Winged helix' DNA-binding domain"/>
    <property type="match status" value="1"/>
</dbReference>
<evidence type="ECO:0000256" key="2">
    <source>
        <dbReference type="ARBA" id="ARBA00023125"/>
    </source>
</evidence>
<dbReference type="Pfam" id="PF13404">
    <property type="entry name" value="HTH_AsnC-type"/>
    <property type="match status" value="1"/>
</dbReference>